<gene>
    <name evidence="1" type="ORF">ACFQDI_06990</name>
</gene>
<name>A0ABW0KMA4_9BACT</name>
<comment type="caution">
    <text evidence="1">The sequence shown here is derived from an EMBL/GenBank/DDBJ whole genome shotgun (WGS) entry which is preliminary data.</text>
</comment>
<dbReference type="Gene3D" id="2.20.110.10">
    <property type="entry name" value="Histone H3 K4-specific methyltransferase SET7/9 N-terminal domain"/>
    <property type="match status" value="1"/>
</dbReference>
<reference evidence="2" key="1">
    <citation type="journal article" date="2019" name="Int. J. Syst. Evol. Microbiol.">
        <title>The Global Catalogue of Microorganisms (GCM) 10K type strain sequencing project: providing services to taxonomists for standard genome sequencing and annotation.</title>
        <authorList>
            <consortium name="The Broad Institute Genomics Platform"/>
            <consortium name="The Broad Institute Genome Sequencing Center for Infectious Disease"/>
            <person name="Wu L."/>
            <person name="Ma J."/>
        </authorList>
    </citation>
    <scope>NUCLEOTIDE SEQUENCE [LARGE SCALE GENOMIC DNA]</scope>
    <source>
        <strain evidence="2">CGMCC 4.1469</strain>
    </source>
</reference>
<evidence type="ECO:0000313" key="2">
    <source>
        <dbReference type="Proteomes" id="UP001596052"/>
    </source>
</evidence>
<keyword evidence="2" id="KW-1185">Reference proteome</keyword>
<protein>
    <submittedName>
        <fullName evidence="1">Toxin-antitoxin system YwqK family antitoxin</fullName>
    </submittedName>
</protein>
<evidence type="ECO:0000313" key="1">
    <source>
        <dbReference type="EMBL" id="MFC5454588.1"/>
    </source>
</evidence>
<dbReference type="EMBL" id="JBHSMQ010000002">
    <property type="protein sequence ID" value="MFC5454588.1"/>
    <property type="molecule type" value="Genomic_DNA"/>
</dbReference>
<organism evidence="1 2">
    <name type="scientific">Prosthecobacter fluviatilis</name>
    <dbReference type="NCBI Taxonomy" id="445931"/>
    <lineage>
        <taxon>Bacteria</taxon>
        <taxon>Pseudomonadati</taxon>
        <taxon>Verrucomicrobiota</taxon>
        <taxon>Verrucomicrobiia</taxon>
        <taxon>Verrucomicrobiales</taxon>
        <taxon>Verrucomicrobiaceae</taxon>
        <taxon>Prosthecobacter</taxon>
    </lineage>
</organism>
<dbReference type="RefSeq" id="WP_377164819.1">
    <property type="nucleotide sequence ID" value="NZ_JBHSMQ010000002.1"/>
</dbReference>
<dbReference type="Proteomes" id="UP001596052">
    <property type="component" value="Unassembled WGS sequence"/>
</dbReference>
<accession>A0ABW0KMA4</accession>
<proteinExistence type="predicted"/>
<dbReference type="SUPFAM" id="SSF82185">
    <property type="entry name" value="Histone H3 K4-specific methyltransferase SET7/9 N-terminal domain"/>
    <property type="match status" value="1"/>
</dbReference>
<sequence length="127" mass="14640">MNQLHVLLLLCTLCLTSCGEKQPPVVDFSDKDIEQVNEGKEARYKGQPYTGLVRNKHSNGKTAGEYPYIGGKMHGVMKEWWENGQQSAETNFDNGQRHGLNRYWDMKGRQTKEQIYDHDKSISEKHL</sequence>